<organism evidence="1 2">
    <name type="scientific">Mucilaginibacter oryzae</name>
    <dbReference type="NCBI Taxonomy" id="468058"/>
    <lineage>
        <taxon>Bacteria</taxon>
        <taxon>Pseudomonadati</taxon>
        <taxon>Bacteroidota</taxon>
        <taxon>Sphingobacteriia</taxon>
        <taxon>Sphingobacteriales</taxon>
        <taxon>Sphingobacteriaceae</taxon>
        <taxon>Mucilaginibacter</taxon>
    </lineage>
</organism>
<evidence type="ECO:0000313" key="1">
    <source>
        <dbReference type="EMBL" id="PWK72893.1"/>
    </source>
</evidence>
<accession>A0A316H3L1</accession>
<proteinExistence type="predicted"/>
<keyword evidence="2" id="KW-1185">Reference proteome</keyword>
<name>A0A316H3L1_9SPHI</name>
<dbReference type="RefSeq" id="WP_109609589.1">
    <property type="nucleotide sequence ID" value="NZ_QGHA01000011.1"/>
</dbReference>
<gene>
    <name evidence="1" type="ORF">LX99_04223</name>
</gene>
<dbReference type="AlphaFoldDB" id="A0A316H3L1"/>
<sequence>MLINSVQSREIEELNADQLTRLLQMLLGLEVQKRDLHGFYYVSRKITTGDGGEDARITVDDTKSSNWVTNKLTLFQCKATSLIPSQVEAELLVTDPATKEKKLKPVLKEVLDNGGHYILFMSVDASTRNGIAKRTEKMMEACQSVGLTYQENQFDVFDANKIAEWASEYISTIAYVLECNGRTRLAVFRTWHQWSLDYQEHLNFKFEDAYLQTQISEIKTLLKTENAIRVIGHSGIGKTRLVHEIFKPDPQNSDTEQNQLNAAVVYYDAALVQDSELEKYIVNFKETTVGIIVIDNCPNERHIVLAGLVRNNSRIKIVSIDFSLETDEKNVIKLSRKIQENTVKSMLKTRYPAFTESEIEHLAQLAEGYPKMVELLEDAVTKNGPNTINTQLPKDFIQKLVFGRRDPNDGDYDVIKSCAIFSEFNFIDDENNDLIQNQARLQELGKHRNFIATSVCNPAINERTFFQTCKKFKDERNILERRGYTLTVVPTPLAANLAADWILNYPPEKFQEFCTSLVDAGLIEAFCKRLRSLDQIERAKSLVEQLWGPQGPFASAEVLNTELGSRLFRSVVEVNPEATVNALATLYSNYTVPEIKAIDKGRRNLIWSLEKLVFRKETYEEASAILAKFAAGETENLGNNATDQFLQTFHVFIPGTEASLMQRLSVLDYCLEESEPEYLDLALNAINESLKSHSFQRMGGAESQGFGTKLIDYVPETWDEIYSYWEETCDRLLTAVQQHPQLIPRAKNIIASNLRGIFGRNQGSLLLPIINYIRHVDSTLWESVMKSLRSALKYEQLDDANRDLANQLIISFEPKDWSNKIRFLVSVPEWDYSDPDMYRNQERVLGILRNLLTELAEQGVTAEQYLPQLLTGEQRRGVLFGRTLAEKVDGQLQTGEQIIDQLRQIDKDKRSAEVLAGFMSAVTRETKKQLVDELIADRDLNYLLFSLLRFGQTETADIVKLFPLLDDHVAHISALIDVIVYVGNGGLSVPDVIGLCRRIEGYGEEGKWTAFTIYHQLSYSNEELWAQFKPYIRNLIIQNNFISMSERHNTMDDFVFTNACERILDEQQDDEFAIAISDQLAEGLKSNDFRGGNSELQDLVQHLMSKYFLIIFERLSPALISKSMEYWNVKQLLGSRNGSFGHSGILFSGDTTKIIEWCEKNKPMGPERIAYMMPVFATEGDGLWHPFARLMIDRFYQVPGLLNEIGANLGSFGWMGSAVPYYEKLSRMMQELFDHKSLKVRKWAKAGYNSYQKQIRLERLNDEQDRIE</sequence>
<dbReference type="EMBL" id="QGHA01000011">
    <property type="protein sequence ID" value="PWK72893.1"/>
    <property type="molecule type" value="Genomic_DNA"/>
</dbReference>
<comment type="caution">
    <text evidence="1">The sequence shown here is derived from an EMBL/GenBank/DDBJ whole genome shotgun (WGS) entry which is preliminary data.</text>
</comment>
<protein>
    <submittedName>
        <fullName evidence="1">Uncharacterized protein</fullName>
    </submittedName>
</protein>
<reference evidence="1 2" key="1">
    <citation type="submission" date="2018-05" db="EMBL/GenBank/DDBJ databases">
        <title>Genomic Encyclopedia of Archaeal and Bacterial Type Strains, Phase II (KMG-II): from individual species to whole genera.</title>
        <authorList>
            <person name="Goeker M."/>
        </authorList>
    </citation>
    <scope>NUCLEOTIDE SEQUENCE [LARGE SCALE GENOMIC DNA]</scope>
    <source>
        <strain evidence="1 2">DSM 19975</strain>
    </source>
</reference>
<dbReference type="Proteomes" id="UP000245678">
    <property type="component" value="Unassembled WGS sequence"/>
</dbReference>
<evidence type="ECO:0000313" key="2">
    <source>
        <dbReference type="Proteomes" id="UP000245678"/>
    </source>
</evidence>